<comment type="caution">
    <text evidence="1">The sequence shown here is derived from an EMBL/GenBank/DDBJ whole genome shotgun (WGS) entry which is preliminary data.</text>
</comment>
<protein>
    <submittedName>
        <fullName evidence="1">Uncharacterized protein</fullName>
    </submittedName>
</protein>
<name>A0A8B6H6Q3_MYTGA</name>
<reference evidence="1" key="1">
    <citation type="submission" date="2018-11" db="EMBL/GenBank/DDBJ databases">
        <authorList>
            <person name="Alioto T."/>
            <person name="Alioto T."/>
        </authorList>
    </citation>
    <scope>NUCLEOTIDE SEQUENCE</scope>
</reference>
<accession>A0A8B6H6Q3</accession>
<evidence type="ECO:0000313" key="2">
    <source>
        <dbReference type="Proteomes" id="UP000596742"/>
    </source>
</evidence>
<dbReference type="AlphaFoldDB" id="A0A8B6H6Q3"/>
<keyword evidence="2" id="KW-1185">Reference proteome</keyword>
<organism evidence="1 2">
    <name type="scientific">Mytilus galloprovincialis</name>
    <name type="common">Mediterranean mussel</name>
    <dbReference type="NCBI Taxonomy" id="29158"/>
    <lineage>
        <taxon>Eukaryota</taxon>
        <taxon>Metazoa</taxon>
        <taxon>Spiralia</taxon>
        <taxon>Lophotrochozoa</taxon>
        <taxon>Mollusca</taxon>
        <taxon>Bivalvia</taxon>
        <taxon>Autobranchia</taxon>
        <taxon>Pteriomorphia</taxon>
        <taxon>Mytilida</taxon>
        <taxon>Mytiloidea</taxon>
        <taxon>Mytilidae</taxon>
        <taxon>Mytilinae</taxon>
        <taxon>Mytilus</taxon>
    </lineage>
</organism>
<evidence type="ECO:0000313" key="1">
    <source>
        <dbReference type="EMBL" id="VDI74484.1"/>
    </source>
</evidence>
<dbReference type="OrthoDB" id="10392474at2759"/>
<dbReference type="EMBL" id="UYJE01009570">
    <property type="protein sequence ID" value="VDI74484.1"/>
    <property type="molecule type" value="Genomic_DNA"/>
</dbReference>
<proteinExistence type="predicted"/>
<gene>
    <name evidence="1" type="ORF">MGAL_10B079958</name>
</gene>
<sequence>MSNHVDIGYMVNKEGAKEDLLVSDLNKLNEMKQPQLVFDQLSILLNDMNNVVCSLCSKGERFRGNVSRCGCCSRDRTIYSTDGNLFEKLFINPLNLKTDEQTLVCCSNSTSQEGKDLCKKLDDVHLKNGCISRKGT</sequence>
<dbReference type="Proteomes" id="UP000596742">
    <property type="component" value="Unassembled WGS sequence"/>
</dbReference>